<reference evidence="17" key="1">
    <citation type="submission" date="2018-05" db="EMBL/GenBank/DDBJ databases">
        <title>Draft genome sequence of Stemphylium lycopersici strain CIDEFI 213.</title>
        <authorList>
            <person name="Medina R."/>
            <person name="Franco M.E.E."/>
            <person name="Lucentini C.G."/>
            <person name="Saparrat M.C.N."/>
            <person name="Balatti P.A."/>
        </authorList>
    </citation>
    <scope>NUCLEOTIDE SEQUENCE [LARGE SCALE GENOMIC DNA]</scope>
    <source>
        <strain evidence="17">CIDEFI 213</strain>
    </source>
</reference>
<dbReference type="InterPro" id="IPR034892">
    <property type="entry name" value="PB1_NoxR"/>
</dbReference>
<evidence type="ECO:0000256" key="4">
    <source>
        <dbReference type="ARBA" id="ARBA00010636"/>
    </source>
</evidence>
<name>A0A364NG09_STELY</name>
<evidence type="ECO:0000256" key="10">
    <source>
        <dbReference type="ARBA" id="ARBA00022803"/>
    </source>
</evidence>
<dbReference type="FunFam" id="1.25.40.10:FF:000017">
    <property type="entry name" value="NADPH oxidase regulator NoxR"/>
    <property type="match status" value="1"/>
</dbReference>
<dbReference type="InterPro" id="IPR011990">
    <property type="entry name" value="TPR-like_helical_dom_sf"/>
</dbReference>
<evidence type="ECO:0000256" key="6">
    <source>
        <dbReference type="ARBA" id="ARBA00022443"/>
    </source>
</evidence>
<dbReference type="Gene3D" id="2.60.40.200">
    <property type="entry name" value="Superoxide dismutase, copper/zinc binding domain"/>
    <property type="match status" value="1"/>
</dbReference>
<dbReference type="Pfam" id="PF00403">
    <property type="entry name" value="HMA"/>
    <property type="match status" value="1"/>
</dbReference>
<dbReference type="SMART" id="SM00028">
    <property type="entry name" value="TPR"/>
    <property type="match status" value="3"/>
</dbReference>
<feature type="domain" description="PB1" evidence="15">
    <location>
        <begin position="712"/>
        <end position="797"/>
    </location>
</feature>
<keyword evidence="17" id="KW-1185">Reference proteome</keyword>
<feature type="compositionally biased region" description="Basic and acidic residues" evidence="13">
    <location>
        <begin position="527"/>
        <end position="537"/>
    </location>
</feature>
<evidence type="ECO:0000259" key="15">
    <source>
        <dbReference type="PROSITE" id="PS51745"/>
    </source>
</evidence>
<evidence type="ECO:0000313" key="16">
    <source>
        <dbReference type="EMBL" id="RAR16265.1"/>
    </source>
</evidence>
<proteinExistence type="inferred from homology"/>
<dbReference type="PROSITE" id="PS50846">
    <property type="entry name" value="HMA_2"/>
    <property type="match status" value="1"/>
</dbReference>
<dbReference type="SUPFAM" id="SSF48452">
    <property type="entry name" value="TPR-like"/>
    <property type="match status" value="1"/>
</dbReference>
<dbReference type="SMART" id="SM00666">
    <property type="entry name" value="PB1"/>
    <property type="match status" value="1"/>
</dbReference>
<dbReference type="Gene3D" id="3.30.70.100">
    <property type="match status" value="1"/>
</dbReference>
<dbReference type="InterPro" id="IPR000270">
    <property type="entry name" value="PB1_dom"/>
</dbReference>
<dbReference type="SUPFAM" id="SSF55008">
    <property type="entry name" value="HMA, heavy metal-associated domain"/>
    <property type="match status" value="1"/>
</dbReference>
<dbReference type="SUPFAM" id="SSF54277">
    <property type="entry name" value="CAD &amp; PB1 domains"/>
    <property type="match status" value="1"/>
</dbReference>
<evidence type="ECO:0000256" key="9">
    <source>
        <dbReference type="ARBA" id="ARBA00022737"/>
    </source>
</evidence>
<dbReference type="InterPro" id="IPR036423">
    <property type="entry name" value="SOD-like_Cu/Zn_dom_sf"/>
</dbReference>
<evidence type="ECO:0000256" key="11">
    <source>
        <dbReference type="ARBA" id="ARBA00023157"/>
    </source>
</evidence>
<comment type="caution">
    <text evidence="16">The sequence shown here is derived from an EMBL/GenBank/DDBJ whole genome shotgun (WGS) entry which is preliminary data.</text>
</comment>
<dbReference type="OrthoDB" id="9450131at2759"/>
<evidence type="ECO:0000256" key="3">
    <source>
        <dbReference type="ARBA" id="ARBA00008051"/>
    </source>
</evidence>
<dbReference type="GO" id="GO:0046872">
    <property type="term" value="F:metal ion binding"/>
    <property type="evidence" value="ECO:0007669"/>
    <property type="project" value="UniProtKB-KW"/>
</dbReference>
<feature type="compositionally biased region" description="Basic and acidic residues" evidence="13">
    <location>
        <begin position="601"/>
        <end position="630"/>
    </location>
</feature>
<dbReference type="PANTHER" id="PTHR15175">
    <property type="entry name" value="NEUTROPHIL CYTOSOLIC FACTOR 2, NEUTROPHIL NADPH OXIDASE FACTOR 2"/>
    <property type="match status" value="1"/>
</dbReference>
<dbReference type="GO" id="GO:0006801">
    <property type="term" value="P:superoxide metabolic process"/>
    <property type="evidence" value="ECO:0007669"/>
    <property type="project" value="InterPro"/>
</dbReference>
<dbReference type="GO" id="GO:0005737">
    <property type="term" value="C:cytoplasm"/>
    <property type="evidence" value="ECO:0007669"/>
    <property type="project" value="UniProtKB-SubCell"/>
</dbReference>
<dbReference type="AlphaFoldDB" id="A0A364NG09"/>
<evidence type="ECO:0000259" key="14">
    <source>
        <dbReference type="PROSITE" id="PS50846"/>
    </source>
</evidence>
<evidence type="ECO:0000256" key="1">
    <source>
        <dbReference type="ARBA" id="ARBA00001973"/>
    </source>
</evidence>
<feature type="compositionally biased region" description="Acidic residues" evidence="13">
    <location>
        <begin position="665"/>
        <end position="683"/>
    </location>
</feature>
<dbReference type="STRING" id="183478.A0A364NG09"/>
<feature type="domain" description="HMA" evidence="14">
    <location>
        <begin position="5"/>
        <end position="68"/>
    </location>
</feature>
<dbReference type="InterPro" id="IPR053793">
    <property type="entry name" value="PB1-like"/>
</dbReference>
<organism evidence="16 17">
    <name type="scientific">Stemphylium lycopersici</name>
    <name type="common">Tomato gray leaf spot disease fungus</name>
    <name type="synonym">Thyrospora lycopersici</name>
    <dbReference type="NCBI Taxonomy" id="183478"/>
    <lineage>
        <taxon>Eukaryota</taxon>
        <taxon>Fungi</taxon>
        <taxon>Dikarya</taxon>
        <taxon>Ascomycota</taxon>
        <taxon>Pezizomycotina</taxon>
        <taxon>Dothideomycetes</taxon>
        <taxon>Pleosporomycetidae</taxon>
        <taxon>Pleosporales</taxon>
        <taxon>Pleosporineae</taxon>
        <taxon>Pleosporaceae</taxon>
        <taxon>Stemphylium</taxon>
    </lineage>
</organism>
<keyword evidence="8" id="KW-0479">Metal-binding</keyword>
<keyword evidence="7" id="KW-0963">Cytoplasm</keyword>
<gene>
    <name evidence="16" type="ORF">DDE83_000391</name>
</gene>
<dbReference type="SUPFAM" id="SSF49329">
    <property type="entry name" value="Cu,Zn superoxide dismutase-like"/>
    <property type="match status" value="1"/>
</dbReference>
<evidence type="ECO:0000256" key="2">
    <source>
        <dbReference type="ARBA" id="ARBA00004496"/>
    </source>
</evidence>
<dbReference type="Pfam" id="PF00564">
    <property type="entry name" value="PB1"/>
    <property type="match status" value="1"/>
</dbReference>
<evidence type="ECO:0000256" key="7">
    <source>
        <dbReference type="ARBA" id="ARBA00022490"/>
    </source>
</evidence>
<sequence>MTVPSFETIFAVPMTCQSCIDDIEGSLQQLSGINKVTANLKEQLVSIEGTAAPSAIVEAIQATGRDAVLRGSGKSDSAAVCILESHAPQVENKVRGLARMVEVAPSMTIVDLSIRGLSPGTYHATVRESGNISEGPESTGAIWELVQSKKENKPCRGIFGTVQVGKSGVGSVFLDKPIHIWEMIGRSIVVAREEDGKFDKNDPDTLVGVIARSAGVWDISRTSKSPGGCTVIRRNWKENIPDVRACEGRRRLRPWSGRGEREIETWVAALASYDNNEFDVALKVFDQISDTSKILFNCGVIHATLGEHEKAVDCYQRAVRLDQYLAVAYFQQGVSNFLMGDFEEALANFNDTLLYLRGNNNIDYEQLGLKFKLYSCEVLFNRGLCYIYLQQRDAGLQDLSFAAKEKVVPDHDVIDEAIREEAEGYTVFSIPVGIVYRPNEAKVKNLKTKDYLGKARLVAASDRSNAFTGFAGAEIKKGGQAAKDDRTEDKISYAATNLVKPELQSRARQQSEPPMNRNMFPPTPPPEADRRSGDRRSAGGRSAPSADAPMSRAQSVRGGGPKPQPLNLGRAAFDQQSNQEPPRRQPTQRSASERPQPSRSESMRDRGQRDPRDRDPRERDYSRSRRRGSDEDIIDDYYDGDAYPPSRSSRGAYSRSKPSRRPAYIEEEEEDDYDGSDLDDAEFEMMSRTKSRRRSPARSTRSGGSNRNTGSKVRVKVHSSDTRYVFINSDQLITEFWQQIREKFGVRNKFKLEFKDEGDMITMADQDDLDMAIQTAKSIARKEGSDMAKMEVWVREV</sequence>
<dbReference type="CDD" id="cd00371">
    <property type="entry name" value="HMA"/>
    <property type="match status" value="1"/>
</dbReference>
<dbReference type="InterPro" id="IPR036163">
    <property type="entry name" value="HMA_dom_sf"/>
</dbReference>
<dbReference type="FunFam" id="3.30.70.100:FF:000038">
    <property type="entry name" value="Superoxide dismutase 1 copper chaperone"/>
    <property type="match status" value="1"/>
</dbReference>
<dbReference type="Gene3D" id="1.25.40.10">
    <property type="entry name" value="Tetratricopeptide repeat domain"/>
    <property type="match status" value="1"/>
</dbReference>
<keyword evidence="9" id="KW-0677">Repeat</keyword>
<comment type="similarity">
    <text evidence="4">Belongs to the CCS1 family.</text>
</comment>
<feature type="repeat" description="TPR" evidence="12">
    <location>
        <begin position="292"/>
        <end position="325"/>
    </location>
</feature>
<dbReference type="PANTHER" id="PTHR15175:SF0">
    <property type="entry name" value="SH3 DOMAIN-CONTAINING PROTEIN C23A1.17"/>
    <property type="match status" value="1"/>
</dbReference>
<dbReference type="Pfam" id="PF07719">
    <property type="entry name" value="TPR_2"/>
    <property type="match status" value="1"/>
</dbReference>
<comment type="cofactor">
    <cofactor evidence="1">
        <name>Cu(2+)</name>
        <dbReference type="ChEBI" id="CHEBI:29036"/>
    </cofactor>
</comment>
<feature type="compositionally biased region" description="Polar residues" evidence="13">
    <location>
        <begin position="574"/>
        <end position="600"/>
    </location>
</feature>
<dbReference type="PROSITE" id="PS50005">
    <property type="entry name" value="TPR"/>
    <property type="match status" value="1"/>
</dbReference>
<evidence type="ECO:0000256" key="8">
    <source>
        <dbReference type="ARBA" id="ARBA00022723"/>
    </source>
</evidence>
<keyword evidence="11" id="KW-1015">Disulfide bond</keyword>
<evidence type="ECO:0000256" key="12">
    <source>
        <dbReference type="PROSITE-ProRule" id="PRU00339"/>
    </source>
</evidence>
<dbReference type="CDD" id="cd06408">
    <property type="entry name" value="PB1_NoxR"/>
    <property type="match status" value="1"/>
</dbReference>
<dbReference type="InterPro" id="IPR013105">
    <property type="entry name" value="TPR_2"/>
</dbReference>
<accession>A0A364NG09</accession>
<comment type="subcellular location">
    <subcellularLocation>
        <location evidence="2">Cytoplasm</location>
    </subcellularLocation>
</comment>
<dbReference type="PROSITE" id="PS51745">
    <property type="entry name" value="PB1"/>
    <property type="match status" value="1"/>
</dbReference>
<dbReference type="InterPro" id="IPR019734">
    <property type="entry name" value="TPR_rpt"/>
</dbReference>
<protein>
    <recommendedName>
        <fullName evidence="5">Superoxide dismutase 1 copper chaperone</fullName>
    </recommendedName>
</protein>
<dbReference type="InterPro" id="IPR051864">
    <property type="entry name" value="NCF2_NOXA1"/>
</dbReference>
<dbReference type="FunFam" id="2.60.40.200:FF:000009">
    <property type="entry name" value="Superoxide dismutase 1 copper chaperone"/>
    <property type="match status" value="1"/>
</dbReference>
<evidence type="ECO:0000256" key="13">
    <source>
        <dbReference type="SAM" id="MobiDB-lite"/>
    </source>
</evidence>
<dbReference type="Gene3D" id="3.10.20.90">
    <property type="entry name" value="Phosphatidylinositol 3-kinase Catalytic Subunit, Chain A, domain 1"/>
    <property type="match status" value="1"/>
</dbReference>
<feature type="compositionally biased region" description="Low complexity" evidence="13">
    <location>
        <begin position="539"/>
        <end position="549"/>
    </location>
</feature>
<feature type="region of interest" description="Disordered" evidence="13">
    <location>
        <begin position="495"/>
        <end position="715"/>
    </location>
</feature>
<evidence type="ECO:0000313" key="17">
    <source>
        <dbReference type="Proteomes" id="UP000249619"/>
    </source>
</evidence>
<dbReference type="InterPro" id="IPR006121">
    <property type="entry name" value="HMA_dom"/>
</dbReference>
<comment type="similarity">
    <text evidence="3">Belongs to the NCF2/NOXA1 family.</text>
</comment>
<keyword evidence="10 12" id="KW-0802">TPR repeat</keyword>
<keyword evidence="6" id="KW-0728">SH3 domain</keyword>
<dbReference type="Proteomes" id="UP000249619">
    <property type="component" value="Unassembled WGS sequence"/>
</dbReference>
<evidence type="ECO:0000256" key="5">
    <source>
        <dbReference type="ARBA" id="ARBA00016103"/>
    </source>
</evidence>
<dbReference type="EMBL" id="QGDH01000004">
    <property type="protein sequence ID" value="RAR16265.1"/>
    <property type="molecule type" value="Genomic_DNA"/>
</dbReference>